<reference evidence="1" key="1">
    <citation type="submission" date="2015-10" db="EMBL/GenBank/DDBJ databases">
        <authorList>
            <person name="Gilbert D.G."/>
        </authorList>
    </citation>
    <scope>NUCLEOTIDE SEQUENCE</scope>
</reference>
<accession>A0A160TDJ3</accession>
<organism evidence="1">
    <name type="scientific">hydrothermal vent metagenome</name>
    <dbReference type="NCBI Taxonomy" id="652676"/>
    <lineage>
        <taxon>unclassified sequences</taxon>
        <taxon>metagenomes</taxon>
        <taxon>ecological metagenomes</taxon>
    </lineage>
</organism>
<protein>
    <recommendedName>
        <fullName evidence="2">Flagellar protein FilC</fullName>
    </recommendedName>
</protein>
<name>A0A160TDJ3_9ZZZZ</name>
<dbReference type="EMBL" id="CZQC01000069">
    <property type="protein sequence ID" value="CUS42635.1"/>
    <property type="molecule type" value="Genomic_DNA"/>
</dbReference>
<dbReference type="AlphaFoldDB" id="A0A160TDJ3"/>
<proteinExistence type="predicted"/>
<evidence type="ECO:0000313" key="1">
    <source>
        <dbReference type="EMBL" id="CUS42635.1"/>
    </source>
</evidence>
<gene>
    <name evidence="1" type="ORF">MGWOODY_Tha2608</name>
</gene>
<evidence type="ECO:0008006" key="2">
    <source>
        <dbReference type="Google" id="ProtNLM"/>
    </source>
</evidence>
<sequence>MLIRTKLISIPLLLAFASAVVADEAADMDKAREALTKQDNDADTEKALEQVFEAAEKNYSMLKRGGVSVNYNFDYSYYGDQRIDLTITPNVNSDGQVTGDSTISSANVSPVASHTMTNSFSLDYGLMDNVTIGGRLPLIAKFETEDELTAYGVGDLSGTVRWQPFEYVPGKISQTYFATLRLPTGDSPYEIDETKSLPTGSGTWGLSGGVSASKVLDPVVLFGSLSYGYTLPLTDLNQRRGSSILREVHSGSSLSFSMGFAYSLSYDVSLSASFQGSFNDQSRFELYDTATGSTVSSVSGSQMSGIMNFALGVRVSPKTIANVNVGFGMTELSPDILLGLSLPIDVEGIKPSAGN</sequence>